<feature type="transmembrane region" description="Helical" evidence="1">
    <location>
        <begin position="150"/>
        <end position="166"/>
    </location>
</feature>
<dbReference type="EMBL" id="BLXU01000001">
    <property type="protein sequence ID" value="GFO50763.1"/>
    <property type="molecule type" value="Genomic_DNA"/>
</dbReference>
<name>A0A6L2ZRQ4_9LACT</name>
<dbReference type="RefSeq" id="WP_081166756.1">
    <property type="nucleotide sequence ID" value="NZ_BLXU01000001.1"/>
</dbReference>
<keyword evidence="1" id="KW-1133">Transmembrane helix</keyword>
<dbReference type="OrthoDB" id="1661582at2"/>
<dbReference type="AlphaFoldDB" id="A0A6L2ZRQ4"/>
<comment type="caution">
    <text evidence="2">The sequence shown here is derived from an EMBL/GenBank/DDBJ whole genome shotgun (WGS) entry which is preliminary data.</text>
</comment>
<evidence type="ECO:0000313" key="3">
    <source>
        <dbReference type="Proteomes" id="UP000504756"/>
    </source>
</evidence>
<dbReference type="InterPro" id="IPR045691">
    <property type="entry name" value="DUF6056"/>
</dbReference>
<keyword evidence="1" id="KW-0812">Transmembrane</keyword>
<evidence type="ECO:0000256" key="1">
    <source>
        <dbReference type="SAM" id="Phobius"/>
    </source>
</evidence>
<keyword evidence="1" id="KW-0472">Membrane</keyword>
<feature type="transmembrane region" description="Helical" evidence="1">
    <location>
        <begin position="194"/>
        <end position="210"/>
    </location>
</feature>
<feature type="transmembrane region" description="Helical" evidence="1">
    <location>
        <begin position="12"/>
        <end position="32"/>
    </location>
</feature>
<feature type="transmembrane region" description="Helical" evidence="1">
    <location>
        <begin position="317"/>
        <end position="335"/>
    </location>
</feature>
<feature type="transmembrane region" description="Helical" evidence="1">
    <location>
        <begin position="292"/>
        <end position="311"/>
    </location>
</feature>
<accession>A0A6L2ZRQ4</accession>
<reference evidence="2 3" key="1">
    <citation type="submission" date="2020-06" db="EMBL/GenBank/DDBJ databases">
        <title>Draft genome sequence of Lactic acid bacteria from Okinawan-style tofu.</title>
        <authorList>
            <person name="Takara I."/>
            <person name="Ikematsu S."/>
        </authorList>
    </citation>
    <scope>NUCLEOTIDE SEQUENCE [LARGE SCALE GENOMIC DNA]</scope>
    <source>
        <strain evidence="3">lg38</strain>
    </source>
</reference>
<feature type="transmembrane region" description="Helical" evidence="1">
    <location>
        <begin position="90"/>
        <end position="111"/>
    </location>
</feature>
<dbReference type="Proteomes" id="UP000504756">
    <property type="component" value="Unassembled WGS sequence"/>
</dbReference>
<dbReference type="Pfam" id="PF19528">
    <property type="entry name" value="DUF6056"/>
    <property type="match status" value="1"/>
</dbReference>
<feature type="transmembrane region" description="Helical" evidence="1">
    <location>
        <begin position="347"/>
        <end position="364"/>
    </location>
</feature>
<proteinExistence type="predicted"/>
<feature type="transmembrane region" description="Helical" evidence="1">
    <location>
        <begin position="123"/>
        <end position="144"/>
    </location>
</feature>
<feature type="transmembrane region" description="Helical" evidence="1">
    <location>
        <begin position="173"/>
        <end position="188"/>
    </location>
</feature>
<feature type="transmembrane region" description="Helical" evidence="1">
    <location>
        <begin position="264"/>
        <end position="283"/>
    </location>
</feature>
<organism evidence="2 3">
    <name type="scientific">Lactococcus garvieae</name>
    <dbReference type="NCBI Taxonomy" id="1363"/>
    <lineage>
        <taxon>Bacteria</taxon>
        <taxon>Bacillati</taxon>
        <taxon>Bacillota</taxon>
        <taxon>Bacilli</taxon>
        <taxon>Lactobacillales</taxon>
        <taxon>Streptococcaceae</taxon>
        <taxon>Lactococcus</taxon>
    </lineage>
</organism>
<feature type="transmembrane region" description="Helical" evidence="1">
    <location>
        <begin position="217"/>
        <end position="236"/>
    </location>
</feature>
<evidence type="ECO:0008006" key="4">
    <source>
        <dbReference type="Google" id="ProtNLM"/>
    </source>
</evidence>
<gene>
    <name evidence="2" type="ORF">ikelab_00380</name>
</gene>
<sequence length="438" mass="50411">MLRKNKENLLGILMMTCMFVLIFILNCITHYTSDDYAYRFIFKSHLPTANPEKIDGIFSIIRSQISHYELWNGRFVAHSIVQFFMQYNKIIFNFFNSLIFILLGFIIYSILKKVANINNKLETFIFIFTLLWLFTPEFGKSVLWLSGAGNYLWTSIIYSSFLLFNLKTQKSNLVTYITAIFLGFISGATNENSGPAIILVIVLLVLWRYLSSKSLDAWRIVGILSSCVGYLVMFTSPGSQKRGHQEISFDLLKDRLVHVYSESVTHFFFAYLILILFIFVLIYQNKYSKSNIIFTTILLIGHFSSIFSLVLAPQQPLRTLFGSNILLIIAIVYLLNNISGFIPLKKYLSISLVTISIIVYSYAFNDLYKSHLEVDNQIRIIETSDPKKEIKVPLLTPPHSLYNPYNGTAYLGGNPKSWFNVWMAKYYNVSSIKGVKTK</sequence>
<evidence type="ECO:0000313" key="2">
    <source>
        <dbReference type="EMBL" id="GFO50763.1"/>
    </source>
</evidence>
<protein>
    <recommendedName>
        <fullName evidence="4">Glycosyltransferase RgtA/B/C/D-like domain-containing protein</fullName>
    </recommendedName>
</protein>